<comment type="caution">
    <text evidence="1">The sequence shown here is derived from an EMBL/GenBank/DDBJ whole genome shotgun (WGS) entry which is preliminary data.</text>
</comment>
<accession>A0ACB6ZAL2</accession>
<gene>
    <name evidence="1" type="ORF">BDM02DRAFT_2993722</name>
</gene>
<name>A0ACB6ZAL2_THEGA</name>
<organism evidence="1 2">
    <name type="scientific">Thelephora ganbajun</name>
    <name type="common">Ganba fungus</name>
    <dbReference type="NCBI Taxonomy" id="370292"/>
    <lineage>
        <taxon>Eukaryota</taxon>
        <taxon>Fungi</taxon>
        <taxon>Dikarya</taxon>
        <taxon>Basidiomycota</taxon>
        <taxon>Agaricomycotina</taxon>
        <taxon>Agaricomycetes</taxon>
        <taxon>Thelephorales</taxon>
        <taxon>Thelephoraceae</taxon>
        <taxon>Thelephora</taxon>
    </lineage>
</organism>
<keyword evidence="2" id="KW-1185">Reference proteome</keyword>
<evidence type="ECO:0000313" key="2">
    <source>
        <dbReference type="Proteomes" id="UP000886501"/>
    </source>
</evidence>
<proteinExistence type="predicted"/>
<reference evidence="1" key="2">
    <citation type="journal article" date="2020" name="Nat. Commun.">
        <title>Large-scale genome sequencing of mycorrhizal fungi provides insights into the early evolution of symbiotic traits.</title>
        <authorList>
            <person name="Miyauchi S."/>
            <person name="Kiss E."/>
            <person name="Kuo A."/>
            <person name="Drula E."/>
            <person name="Kohler A."/>
            <person name="Sanchez-Garcia M."/>
            <person name="Morin E."/>
            <person name="Andreopoulos B."/>
            <person name="Barry K.W."/>
            <person name="Bonito G."/>
            <person name="Buee M."/>
            <person name="Carver A."/>
            <person name="Chen C."/>
            <person name="Cichocki N."/>
            <person name="Clum A."/>
            <person name="Culley D."/>
            <person name="Crous P.W."/>
            <person name="Fauchery L."/>
            <person name="Girlanda M."/>
            <person name="Hayes R.D."/>
            <person name="Keri Z."/>
            <person name="LaButti K."/>
            <person name="Lipzen A."/>
            <person name="Lombard V."/>
            <person name="Magnuson J."/>
            <person name="Maillard F."/>
            <person name="Murat C."/>
            <person name="Nolan M."/>
            <person name="Ohm R.A."/>
            <person name="Pangilinan J."/>
            <person name="Pereira M.F."/>
            <person name="Perotto S."/>
            <person name="Peter M."/>
            <person name="Pfister S."/>
            <person name="Riley R."/>
            <person name="Sitrit Y."/>
            <person name="Stielow J.B."/>
            <person name="Szollosi G."/>
            <person name="Zifcakova L."/>
            <person name="Stursova M."/>
            <person name="Spatafora J.W."/>
            <person name="Tedersoo L."/>
            <person name="Vaario L.M."/>
            <person name="Yamada A."/>
            <person name="Yan M."/>
            <person name="Wang P."/>
            <person name="Xu J."/>
            <person name="Bruns T."/>
            <person name="Baldrian P."/>
            <person name="Vilgalys R."/>
            <person name="Dunand C."/>
            <person name="Henrissat B."/>
            <person name="Grigoriev I.V."/>
            <person name="Hibbett D."/>
            <person name="Nagy L.G."/>
            <person name="Martin F.M."/>
        </authorList>
    </citation>
    <scope>NUCLEOTIDE SEQUENCE</scope>
    <source>
        <strain evidence="1">P2</strain>
    </source>
</reference>
<protein>
    <submittedName>
        <fullName evidence="1">Uncharacterized protein</fullName>
    </submittedName>
</protein>
<dbReference type="Proteomes" id="UP000886501">
    <property type="component" value="Unassembled WGS sequence"/>
</dbReference>
<sequence length="401" mass="43867">MPLQFEMYFLTSPPGNIQTPPSSPSPPPQTMVYKAFLLGLIVFVLPPFASSTDIPATSIHNCSGTADPAPTTYKPYFPSYGPQLSGDLGWEEWTFVLPDTLNRSMFHFRWTRGNPADPTSDPQTATFSAYYEKTGFRADVSGPFMSNIVGDSSLSISTGKNYLSFDGTKGPFGFWNVSVDIEGLKATVVVVLVAPSVPFEPALNDERGLLVPGYHVSHPVYRGHTNGIVVLPSGQFWAIREVATLKHAYAYASVQSLMSTYTRVSTFVGPSTLNWYVAEGKTGRDTTAAGFVYGALDLSEITLKYQITNEPHSLTISSSISSQTRDYKVTLAGCEETLNNPYTFDSTSQVYLGAITDSAGGRTEYWSLQTHVLFFIDGQPWTNNNTIGSLGLLEVYTCPLY</sequence>
<dbReference type="EMBL" id="MU118054">
    <property type="protein sequence ID" value="KAF9646564.1"/>
    <property type="molecule type" value="Genomic_DNA"/>
</dbReference>
<reference evidence="1" key="1">
    <citation type="submission" date="2019-10" db="EMBL/GenBank/DDBJ databases">
        <authorList>
            <consortium name="DOE Joint Genome Institute"/>
            <person name="Kuo A."/>
            <person name="Miyauchi S."/>
            <person name="Kiss E."/>
            <person name="Drula E."/>
            <person name="Kohler A."/>
            <person name="Sanchez-Garcia M."/>
            <person name="Andreopoulos B."/>
            <person name="Barry K.W."/>
            <person name="Bonito G."/>
            <person name="Buee M."/>
            <person name="Carver A."/>
            <person name="Chen C."/>
            <person name="Cichocki N."/>
            <person name="Clum A."/>
            <person name="Culley D."/>
            <person name="Crous P.W."/>
            <person name="Fauchery L."/>
            <person name="Girlanda M."/>
            <person name="Hayes R."/>
            <person name="Keri Z."/>
            <person name="Labutti K."/>
            <person name="Lipzen A."/>
            <person name="Lombard V."/>
            <person name="Magnuson J."/>
            <person name="Maillard F."/>
            <person name="Morin E."/>
            <person name="Murat C."/>
            <person name="Nolan M."/>
            <person name="Ohm R."/>
            <person name="Pangilinan J."/>
            <person name="Pereira M."/>
            <person name="Perotto S."/>
            <person name="Peter M."/>
            <person name="Riley R."/>
            <person name="Sitrit Y."/>
            <person name="Stielow B."/>
            <person name="Szollosi G."/>
            <person name="Zifcakova L."/>
            <person name="Stursova M."/>
            <person name="Spatafora J.W."/>
            <person name="Tedersoo L."/>
            <person name="Vaario L.-M."/>
            <person name="Yamada A."/>
            <person name="Yan M."/>
            <person name="Wang P."/>
            <person name="Xu J."/>
            <person name="Bruns T."/>
            <person name="Baldrian P."/>
            <person name="Vilgalys R."/>
            <person name="Henrissat B."/>
            <person name="Grigoriev I.V."/>
            <person name="Hibbett D."/>
            <person name="Nagy L.G."/>
            <person name="Martin F.M."/>
        </authorList>
    </citation>
    <scope>NUCLEOTIDE SEQUENCE</scope>
    <source>
        <strain evidence="1">P2</strain>
    </source>
</reference>
<evidence type="ECO:0000313" key="1">
    <source>
        <dbReference type="EMBL" id="KAF9646564.1"/>
    </source>
</evidence>